<feature type="compositionally biased region" description="Low complexity" evidence="1">
    <location>
        <begin position="51"/>
        <end position="75"/>
    </location>
</feature>
<protein>
    <recommendedName>
        <fullName evidence="5">Lipoprotein</fullName>
    </recommendedName>
</protein>
<evidence type="ECO:0000256" key="2">
    <source>
        <dbReference type="SAM" id="SignalP"/>
    </source>
</evidence>
<dbReference type="PROSITE" id="PS51257">
    <property type="entry name" value="PROKAR_LIPOPROTEIN"/>
    <property type="match status" value="1"/>
</dbReference>
<dbReference type="EMBL" id="AZFE01000031">
    <property type="protein sequence ID" value="KRL55281.1"/>
    <property type="molecule type" value="Genomic_DNA"/>
</dbReference>
<feature type="chain" id="PRO_5039573183" description="Lipoprotein" evidence="2">
    <location>
        <begin position="24"/>
        <end position="167"/>
    </location>
</feature>
<dbReference type="RefSeq" id="WP_057889833.1">
    <property type="nucleotide sequence ID" value="NZ_AZFE01000031.1"/>
</dbReference>
<dbReference type="STRING" id="1423778.FC70_GL000877"/>
<dbReference type="Proteomes" id="UP000051697">
    <property type="component" value="Unassembled WGS sequence"/>
</dbReference>
<dbReference type="AlphaFoldDB" id="A0A0R1RFC1"/>
<evidence type="ECO:0008006" key="5">
    <source>
        <dbReference type="Google" id="ProtNLM"/>
    </source>
</evidence>
<proteinExistence type="predicted"/>
<organism evidence="3 4">
    <name type="scientific">Paucilactobacillus oligofermentans DSM 15707 = LMG 22743</name>
    <dbReference type="NCBI Taxonomy" id="1423778"/>
    <lineage>
        <taxon>Bacteria</taxon>
        <taxon>Bacillati</taxon>
        <taxon>Bacillota</taxon>
        <taxon>Bacilli</taxon>
        <taxon>Lactobacillales</taxon>
        <taxon>Lactobacillaceae</taxon>
        <taxon>Paucilactobacillus</taxon>
    </lineage>
</organism>
<evidence type="ECO:0000256" key="1">
    <source>
        <dbReference type="SAM" id="MobiDB-lite"/>
    </source>
</evidence>
<sequence length="167" mass="18268">MKKFKLIGLIVMALLLIGGCGNQKDSAKDSSSTASTKKYSSSKLKAKKAVSSKQTSKSTYSSSSVKSISSSSSSYLNESKVTAVNAEWYAEDYLQFYGYYESDIQLYKPNDFDQGNDSYRITFEVNNDDPSKSAEGALIILSDGTVTQQMGNPVLQPQKINIEKFGS</sequence>
<reference evidence="3 4" key="1">
    <citation type="journal article" date="2015" name="Genome Announc.">
        <title>Expanding the biotechnology potential of lactobacilli through comparative genomics of 213 strains and associated genera.</title>
        <authorList>
            <person name="Sun Z."/>
            <person name="Harris H.M."/>
            <person name="McCann A."/>
            <person name="Guo C."/>
            <person name="Argimon S."/>
            <person name="Zhang W."/>
            <person name="Yang X."/>
            <person name="Jeffery I.B."/>
            <person name="Cooney J.C."/>
            <person name="Kagawa T.F."/>
            <person name="Liu W."/>
            <person name="Song Y."/>
            <person name="Salvetti E."/>
            <person name="Wrobel A."/>
            <person name="Rasinkangas P."/>
            <person name="Parkhill J."/>
            <person name="Rea M.C."/>
            <person name="O'Sullivan O."/>
            <person name="Ritari J."/>
            <person name="Douillard F.P."/>
            <person name="Paul Ross R."/>
            <person name="Yang R."/>
            <person name="Briner A.E."/>
            <person name="Felis G.E."/>
            <person name="de Vos W.M."/>
            <person name="Barrangou R."/>
            <person name="Klaenhammer T.R."/>
            <person name="Caufield P.W."/>
            <person name="Cui Y."/>
            <person name="Zhang H."/>
            <person name="O'Toole P.W."/>
        </authorList>
    </citation>
    <scope>NUCLEOTIDE SEQUENCE [LARGE SCALE GENOMIC DNA]</scope>
    <source>
        <strain evidence="3 4">DSM 15707</strain>
    </source>
</reference>
<dbReference type="PATRIC" id="fig|1423778.4.peg.910"/>
<dbReference type="KEGG" id="lol:LACOL_0420"/>
<evidence type="ECO:0000313" key="4">
    <source>
        <dbReference type="Proteomes" id="UP000051697"/>
    </source>
</evidence>
<gene>
    <name evidence="3" type="ORF">FC70_GL000877</name>
</gene>
<keyword evidence="4" id="KW-1185">Reference proteome</keyword>
<comment type="caution">
    <text evidence="3">The sequence shown here is derived from an EMBL/GenBank/DDBJ whole genome shotgun (WGS) entry which is preliminary data.</text>
</comment>
<feature type="compositionally biased region" description="Low complexity" evidence="1">
    <location>
        <begin position="29"/>
        <end position="43"/>
    </location>
</feature>
<accession>A0A0R1RFC1</accession>
<feature type="region of interest" description="Disordered" evidence="1">
    <location>
        <begin position="22"/>
        <end position="78"/>
    </location>
</feature>
<keyword evidence="2" id="KW-0732">Signal</keyword>
<feature type="signal peptide" evidence="2">
    <location>
        <begin position="1"/>
        <end position="23"/>
    </location>
</feature>
<name>A0A0R1RFC1_9LACO</name>
<evidence type="ECO:0000313" key="3">
    <source>
        <dbReference type="EMBL" id="KRL55281.1"/>
    </source>
</evidence>